<dbReference type="EMBL" id="JBHSAB010000006">
    <property type="protein sequence ID" value="MFC3908522.1"/>
    <property type="molecule type" value="Genomic_DNA"/>
</dbReference>
<evidence type="ECO:0000313" key="10">
    <source>
        <dbReference type="EMBL" id="MFC3908522.1"/>
    </source>
</evidence>
<dbReference type="Gene3D" id="3.40.1110.10">
    <property type="entry name" value="Calcium-transporting ATPase, cytoplasmic domain N"/>
    <property type="match status" value="1"/>
</dbReference>
<keyword evidence="3 8" id="KW-0812">Transmembrane</keyword>
<feature type="transmembrane region" description="Helical" evidence="8">
    <location>
        <begin position="170"/>
        <end position="190"/>
    </location>
</feature>
<dbReference type="SUPFAM" id="SSF81653">
    <property type="entry name" value="Calcium ATPase, transduction domain A"/>
    <property type="match status" value="1"/>
</dbReference>
<evidence type="ECO:0000256" key="5">
    <source>
        <dbReference type="ARBA" id="ARBA00022967"/>
    </source>
</evidence>
<name>A0ABV8CED7_9GAMM</name>
<gene>
    <name evidence="10" type="ORF">ACFORL_05465</name>
</gene>
<evidence type="ECO:0000256" key="2">
    <source>
        <dbReference type="ARBA" id="ARBA00006024"/>
    </source>
</evidence>
<protein>
    <submittedName>
        <fullName evidence="10">HAD-IC family P-type ATPase</fullName>
    </submittedName>
</protein>
<dbReference type="InterPro" id="IPR023299">
    <property type="entry name" value="ATPase_P-typ_cyto_dom_N"/>
</dbReference>
<dbReference type="PANTHER" id="PTHR43520:SF8">
    <property type="entry name" value="P-TYPE CU(+) TRANSPORTER"/>
    <property type="match status" value="1"/>
</dbReference>
<dbReference type="InterPro" id="IPR036412">
    <property type="entry name" value="HAD-like_sf"/>
</dbReference>
<dbReference type="InterPro" id="IPR018303">
    <property type="entry name" value="ATPase_P-typ_P_site"/>
</dbReference>
<keyword evidence="7 8" id="KW-0472">Membrane</keyword>
<dbReference type="Proteomes" id="UP001595758">
    <property type="component" value="Unassembled WGS sequence"/>
</dbReference>
<dbReference type="InterPro" id="IPR001757">
    <property type="entry name" value="P_typ_ATPase"/>
</dbReference>
<accession>A0ABV8CED7</accession>
<feature type="transmembrane region" description="Helical" evidence="8">
    <location>
        <begin position="425"/>
        <end position="444"/>
    </location>
</feature>
<feature type="transmembrane region" description="Helical" evidence="8">
    <location>
        <begin position="112"/>
        <end position="130"/>
    </location>
</feature>
<comment type="subcellular location">
    <subcellularLocation>
        <location evidence="1">Endomembrane system</location>
        <topology evidence="1">Multi-pass membrane protein</topology>
    </subcellularLocation>
</comment>
<reference evidence="11" key="1">
    <citation type="journal article" date="2019" name="Int. J. Syst. Evol. Microbiol.">
        <title>The Global Catalogue of Microorganisms (GCM) 10K type strain sequencing project: providing services to taxonomists for standard genome sequencing and annotation.</title>
        <authorList>
            <consortium name="The Broad Institute Genomics Platform"/>
            <consortium name="The Broad Institute Genome Sequencing Center for Infectious Disease"/>
            <person name="Wu L."/>
            <person name="Ma J."/>
        </authorList>
    </citation>
    <scope>NUCLEOTIDE SEQUENCE [LARGE SCALE GENOMIC DNA]</scope>
    <source>
        <strain evidence="11">CCUG 59858</strain>
    </source>
</reference>
<dbReference type="PRINTS" id="PR00119">
    <property type="entry name" value="CATATPASE"/>
</dbReference>
<feature type="transmembrane region" description="Helical" evidence="8">
    <location>
        <begin position="202"/>
        <end position="221"/>
    </location>
</feature>
<feature type="transmembrane region" description="Helical" evidence="8">
    <location>
        <begin position="776"/>
        <end position="794"/>
    </location>
</feature>
<evidence type="ECO:0000313" key="11">
    <source>
        <dbReference type="Proteomes" id="UP001595758"/>
    </source>
</evidence>
<feature type="transmembrane region" description="Helical" evidence="8">
    <location>
        <begin position="750"/>
        <end position="770"/>
    </location>
</feature>
<feature type="transmembrane region" description="Helical" evidence="8">
    <location>
        <begin position="136"/>
        <end position="158"/>
    </location>
</feature>
<feature type="domain" description="P-type ATPase A" evidence="9">
    <location>
        <begin position="286"/>
        <end position="375"/>
    </location>
</feature>
<keyword evidence="11" id="KW-1185">Reference proteome</keyword>
<evidence type="ECO:0000256" key="7">
    <source>
        <dbReference type="ARBA" id="ARBA00023136"/>
    </source>
</evidence>
<dbReference type="Pfam" id="PF00122">
    <property type="entry name" value="E1-E2_ATPase"/>
    <property type="match status" value="1"/>
</dbReference>
<feature type="transmembrane region" description="Helical" evidence="8">
    <location>
        <begin position="849"/>
        <end position="880"/>
    </location>
</feature>
<dbReference type="PROSITE" id="PS00154">
    <property type="entry name" value="ATPASE_E1_E2"/>
    <property type="match status" value="1"/>
</dbReference>
<dbReference type="Gene3D" id="2.70.150.10">
    <property type="entry name" value="Calcium-transporting ATPase, cytoplasmic transduction domain A"/>
    <property type="match status" value="1"/>
</dbReference>
<dbReference type="NCBIfam" id="TIGR01494">
    <property type="entry name" value="ATPase_P-type"/>
    <property type="match status" value="1"/>
</dbReference>
<evidence type="ECO:0000256" key="8">
    <source>
        <dbReference type="SAM" id="Phobius"/>
    </source>
</evidence>
<organism evidence="10 11">
    <name type="scientific">Legionella dresdenensis</name>
    <dbReference type="NCBI Taxonomy" id="450200"/>
    <lineage>
        <taxon>Bacteria</taxon>
        <taxon>Pseudomonadati</taxon>
        <taxon>Pseudomonadota</taxon>
        <taxon>Gammaproteobacteria</taxon>
        <taxon>Legionellales</taxon>
        <taxon>Legionellaceae</taxon>
        <taxon>Legionella</taxon>
    </lineage>
</organism>
<dbReference type="InterPro" id="IPR008250">
    <property type="entry name" value="ATPase_P-typ_transduc_dom_A_sf"/>
</dbReference>
<evidence type="ECO:0000256" key="6">
    <source>
        <dbReference type="ARBA" id="ARBA00022989"/>
    </source>
</evidence>
<sequence>MKKILFQDDFAVSGIMCFESCGKTIKSLLDSCISACIAEKLLPDDARLNMDAEPGGIGIHRLLISIESETDDFTPVENFNTILSERIRQDVIFEVIDTQEENHKSKSGKINWINITVNLIAMTAITILALAFPPSILLSVILITVSFLITAFTAREYLINFFRNLRTGKLANMTSTISLGWFLSLAHSLYHTISMPMASSFSMVFMNFIMPIILITCINGMDEIKRMVMEKSRKMQLNGLKTLFPQMSEKYRCYQLSQTDSKLLAEQMAIILQSGASSATDHSELIAKLLTANETQEEQKKLLREGMLIEVKPGECFPVDCILVHGNTIIDASILTGEPQQRKQRWQTIPAGAINLSQPVTVYATKSPYHSTVNSLLFRSNRAKNTAPAGSVPKFVYLYTALVAIGIITAILAPVAFGIVTLPLVLQNVIGILFSICPCTIAIAHQLPGLISLHHRNSKGIHLRDENLITNQTAEIKIIVFDKTGTLTTGNSVIDSSDIPASSPIWQRIYLLEKAYGREHPLAKAITRHYEENIGANIFFNEVKGGQIDSENRGLTAIVQEKVIQIGNADYLKNNNIIVPEIDQGKINQGFSAVYVAQDGQYQGVIYFKHEVRKGIREALSNLKREGKKIIMLTGDNSKSAEGFNQHIGEQFDIKDIHGDQTPKNKEDFLKLLMSDPQIKPGNIWFVGDGLNDAPCCRMVTEQGGVSCAMDTNDKSAFFTDICLNGSLDYLFQHNKLNRSLQQNTMQNKWIVTWGTIAFLAFILSFSVAGVAVSPLIPMAVMLATTMFILFNSYRIKLSIDNALDKVTSWPKKLLASNLSIGLLLGASVLLICGVLVTTIATGGLALPIAAFTAGAAAAVSSVCTLSAIGLSGAFLILLASSLVSARLARNKTQEILLPVKQQQDDLAKPVPVVVNDEGVKHNFDFFLGRFRRNRVTRDQPVVESVPGNLAI</sequence>
<proteinExistence type="inferred from homology"/>
<keyword evidence="6 8" id="KW-1133">Transmembrane helix</keyword>
<dbReference type="Gene3D" id="3.40.50.1000">
    <property type="entry name" value="HAD superfamily/HAD-like"/>
    <property type="match status" value="1"/>
</dbReference>
<dbReference type="SUPFAM" id="SSF56784">
    <property type="entry name" value="HAD-like"/>
    <property type="match status" value="1"/>
</dbReference>
<dbReference type="PANTHER" id="PTHR43520">
    <property type="entry name" value="ATP7, ISOFORM B"/>
    <property type="match status" value="1"/>
</dbReference>
<dbReference type="Pfam" id="PF00702">
    <property type="entry name" value="Hydrolase"/>
    <property type="match status" value="1"/>
</dbReference>
<keyword evidence="5" id="KW-1278">Translocase</keyword>
<evidence type="ECO:0000259" key="9">
    <source>
        <dbReference type="Pfam" id="PF00122"/>
    </source>
</evidence>
<dbReference type="InterPro" id="IPR023214">
    <property type="entry name" value="HAD_sf"/>
</dbReference>
<keyword evidence="4" id="KW-0479">Metal-binding</keyword>
<dbReference type="RefSeq" id="WP_382341889.1">
    <property type="nucleotide sequence ID" value="NZ_JBHSAB010000006.1"/>
</dbReference>
<feature type="transmembrane region" description="Helical" evidence="8">
    <location>
        <begin position="815"/>
        <end position="837"/>
    </location>
</feature>
<comment type="similarity">
    <text evidence="2">Belongs to the cation transport ATPase (P-type) (TC 3.A.3) family. Type IB subfamily.</text>
</comment>
<feature type="transmembrane region" description="Helical" evidence="8">
    <location>
        <begin position="396"/>
        <end position="419"/>
    </location>
</feature>
<dbReference type="InterPro" id="IPR059000">
    <property type="entry name" value="ATPase_P-type_domA"/>
</dbReference>
<evidence type="ECO:0000256" key="4">
    <source>
        <dbReference type="ARBA" id="ARBA00022723"/>
    </source>
</evidence>
<evidence type="ECO:0000256" key="1">
    <source>
        <dbReference type="ARBA" id="ARBA00004127"/>
    </source>
</evidence>
<evidence type="ECO:0000256" key="3">
    <source>
        <dbReference type="ARBA" id="ARBA00022692"/>
    </source>
</evidence>
<comment type="caution">
    <text evidence="10">The sequence shown here is derived from an EMBL/GenBank/DDBJ whole genome shotgun (WGS) entry which is preliminary data.</text>
</comment>